<evidence type="ECO:0000313" key="4">
    <source>
        <dbReference type="Proteomes" id="UP000806285"/>
    </source>
</evidence>
<reference evidence="3 4" key="1">
    <citation type="submission" date="2020-10" db="EMBL/GenBank/DDBJ databases">
        <title>Ramlibacter sp. HM2 16S ribosomal RNA gene Genome sequencing and assembly.</title>
        <authorList>
            <person name="Kang M."/>
        </authorList>
    </citation>
    <scope>NUCLEOTIDE SEQUENCE [LARGE SCALE GENOMIC DNA]</scope>
    <source>
        <strain evidence="3 4">HM2</strain>
    </source>
</reference>
<dbReference type="InterPro" id="IPR036265">
    <property type="entry name" value="HIT-like_sf"/>
</dbReference>
<gene>
    <name evidence="3" type="ORF">IM787_17915</name>
</gene>
<dbReference type="SUPFAM" id="SSF54197">
    <property type="entry name" value="HIT-like"/>
    <property type="match status" value="1"/>
</dbReference>
<feature type="domain" description="HIT" evidence="2">
    <location>
        <begin position="32"/>
        <end position="106"/>
    </location>
</feature>
<dbReference type="EMBL" id="JADDIV010000005">
    <property type="protein sequence ID" value="MBE7369446.1"/>
    <property type="molecule type" value="Genomic_DNA"/>
</dbReference>
<feature type="short sequence motif" description="Histidine triad motif" evidence="1">
    <location>
        <begin position="91"/>
        <end position="95"/>
    </location>
</feature>
<evidence type="ECO:0000256" key="1">
    <source>
        <dbReference type="PROSITE-ProRule" id="PRU00464"/>
    </source>
</evidence>
<organism evidence="3 4">
    <name type="scientific">Ramlibacter pallidus</name>
    <dbReference type="NCBI Taxonomy" id="2780087"/>
    <lineage>
        <taxon>Bacteria</taxon>
        <taxon>Pseudomonadati</taxon>
        <taxon>Pseudomonadota</taxon>
        <taxon>Betaproteobacteria</taxon>
        <taxon>Burkholderiales</taxon>
        <taxon>Comamonadaceae</taxon>
        <taxon>Ramlibacter</taxon>
    </lineage>
</organism>
<dbReference type="Pfam" id="PF01230">
    <property type="entry name" value="HIT"/>
    <property type="match status" value="1"/>
</dbReference>
<name>A0ABR9S7G2_9BURK</name>
<dbReference type="Proteomes" id="UP000806285">
    <property type="component" value="Unassembled WGS sequence"/>
</dbReference>
<accession>A0ABR9S7G2</accession>
<sequence length="145" mass="15957">MTAPAGCPLCEGPGGRLLVQGARWRLVHADEPGFPAFYRVVWQEHVREFSALAPADRAECLEVVVAVEQALLRHLRPAKVNLASLGNAVPHLHWHVIARFDWDSHFPGAVWAQPLRTADRERIAGLSALLPSLEADLVSRLQPPA</sequence>
<dbReference type="PROSITE" id="PS51084">
    <property type="entry name" value="HIT_2"/>
    <property type="match status" value="1"/>
</dbReference>
<dbReference type="Gene3D" id="3.30.428.10">
    <property type="entry name" value="HIT-like"/>
    <property type="match status" value="1"/>
</dbReference>
<evidence type="ECO:0000313" key="3">
    <source>
        <dbReference type="EMBL" id="MBE7369446.1"/>
    </source>
</evidence>
<evidence type="ECO:0000259" key="2">
    <source>
        <dbReference type="PROSITE" id="PS51084"/>
    </source>
</evidence>
<keyword evidence="4" id="KW-1185">Reference proteome</keyword>
<proteinExistence type="predicted"/>
<dbReference type="InterPro" id="IPR011146">
    <property type="entry name" value="HIT-like"/>
</dbReference>
<protein>
    <submittedName>
        <fullName evidence="3">HIT family protein</fullName>
    </submittedName>
</protein>
<comment type="caution">
    <text evidence="3">The sequence shown here is derived from an EMBL/GenBank/DDBJ whole genome shotgun (WGS) entry which is preliminary data.</text>
</comment>
<dbReference type="RefSeq" id="WP_193678074.1">
    <property type="nucleotide sequence ID" value="NZ_JADDIV010000005.1"/>
</dbReference>